<dbReference type="PANTHER" id="PTHR30289:SF1">
    <property type="entry name" value="PEBP (PHOSPHATIDYLETHANOLAMINE-BINDING PROTEIN) FAMILY PROTEIN"/>
    <property type="match status" value="1"/>
</dbReference>
<proteinExistence type="predicted"/>
<gene>
    <name evidence="1" type="ORF">A4H97_28035</name>
</gene>
<accession>A0A1V9EUI5</accession>
<dbReference type="CDD" id="cd00865">
    <property type="entry name" value="PEBP_bact_arch"/>
    <property type="match status" value="1"/>
</dbReference>
<name>A0A1V9EUI5_9BACT</name>
<dbReference type="NCBIfam" id="TIGR00481">
    <property type="entry name" value="YbhB/YbcL family Raf kinase inhibitor-like protein"/>
    <property type="match status" value="1"/>
</dbReference>
<dbReference type="SUPFAM" id="SSF49777">
    <property type="entry name" value="PEBP-like"/>
    <property type="match status" value="1"/>
</dbReference>
<dbReference type="OrthoDB" id="9797506at2"/>
<dbReference type="Pfam" id="PF01161">
    <property type="entry name" value="PBP"/>
    <property type="match status" value="1"/>
</dbReference>
<dbReference type="InterPro" id="IPR005247">
    <property type="entry name" value="YbhB_YbcL/LppC-like"/>
</dbReference>
<evidence type="ECO:0000313" key="2">
    <source>
        <dbReference type="Proteomes" id="UP000192610"/>
    </source>
</evidence>
<sequence>MATTAIRQLEVSSPAFKADGDIPAKYTCDGESINPPLQINNIPENTQSLALIVEDPDAPKGTYDHWVVWNIKPAVHIHEHSNPGISGNNSAGKTGYHPPCPPNGSHRYYFHVYALDRELDLMHGDSKENLLQAMKPHLLAEGTIMGRYERQAK</sequence>
<dbReference type="EMBL" id="LVXG01000013">
    <property type="protein sequence ID" value="OQP49827.1"/>
    <property type="molecule type" value="Genomic_DNA"/>
</dbReference>
<reference evidence="2" key="1">
    <citation type="submission" date="2016-04" db="EMBL/GenBank/DDBJ databases">
        <authorList>
            <person name="Chen L."/>
            <person name="Zhuang W."/>
            <person name="Wang G."/>
        </authorList>
    </citation>
    <scope>NUCLEOTIDE SEQUENCE [LARGE SCALE GENOMIC DNA]</scope>
    <source>
        <strain evidence="2">17621</strain>
    </source>
</reference>
<dbReference type="RefSeq" id="WP_081200221.1">
    <property type="nucleotide sequence ID" value="NZ_FOCZ01000015.1"/>
</dbReference>
<dbReference type="Gene3D" id="3.90.280.10">
    <property type="entry name" value="PEBP-like"/>
    <property type="match status" value="1"/>
</dbReference>
<dbReference type="AlphaFoldDB" id="A0A1V9EUI5"/>
<dbReference type="InterPro" id="IPR036610">
    <property type="entry name" value="PEBP-like_sf"/>
</dbReference>
<protein>
    <submittedName>
        <fullName evidence="1">Phosphatidylethanolamine-binding protein</fullName>
    </submittedName>
</protein>
<evidence type="ECO:0000313" key="1">
    <source>
        <dbReference type="EMBL" id="OQP49827.1"/>
    </source>
</evidence>
<dbReference type="InterPro" id="IPR008914">
    <property type="entry name" value="PEBP"/>
</dbReference>
<comment type="caution">
    <text evidence="1">The sequence shown here is derived from an EMBL/GenBank/DDBJ whole genome shotgun (WGS) entry which is preliminary data.</text>
</comment>
<organism evidence="1 2">
    <name type="scientific">Niastella yeongjuensis</name>
    <dbReference type="NCBI Taxonomy" id="354355"/>
    <lineage>
        <taxon>Bacteria</taxon>
        <taxon>Pseudomonadati</taxon>
        <taxon>Bacteroidota</taxon>
        <taxon>Chitinophagia</taxon>
        <taxon>Chitinophagales</taxon>
        <taxon>Chitinophagaceae</taxon>
        <taxon>Niastella</taxon>
    </lineage>
</organism>
<dbReference type="STRING" id="354355.SAMN05660816_05828"/>
<dbReference type="Proteomes" id="UP000192610">
    <property type="component" value="Unassembled WGS sequence"/>
</dbReference>
<dbReference type="PANTHER" id="PTHR30289">
    <property type="entry name" value="UNCHARACTERIZED PROTEIN YBCL-RELATED"/>
    <property type="match status" value="1"/>
</dbReference>
<keyword evidence="2" id="KW-1185">Reference proteome</keyword>